<organism evidence="6 7">
    <name type="scientific">Brassica napus</name>
    <name type="common">Rape</name>
    <dbReference type="NCBI Taxonomy" id="3708"/>
    <lineage>
        <taxon>Eukaryota</taxon>
        <taxon>Viridiplantae</taxon>
        <taxon>Streptophyta</taxon>
        <taxon>Embryophyta</taxon>
        <taxon>Tracheophyta</taxon>
        <taxon>Spermatophyta</taxon>
        <taxon>Magnoliopsida</taxon>
        <taxon>eudicotyledons</taxon>
        <taxon>Gunneridae</taxon>
        <taxon>Pentapetalae</taxon>
        <taxon>rosids</taxon>
        <taxon>malvids</taxon>
        <taxon>Brassicales</taxon>
        <taxon>Brassicaceae</taxon>
        <taxon>Brassiceae</taxon>
        <taxon>Brassica</taxon>
    </lineage>
</organism>
<dbReference type="Pfam" id="PF06839">
    <property type="entry name" value="Zn_ribbon_GRF"/>
    <property type="match status" value="1"/>
</dbReference>
<protein>
    <submittedName>
        <fullName evidence="6">BnaC02g23920D protein</fullName>
    </submittedName>
</protein>
<keyword evidence="1" id="KW-0479">Metal-binding</keyword>
<evidence type="ECO:0000256" key="1">
    <source>
        <dbReference type="ARBA" id="ARBA00022723"/>
    </source>
</evidence>
<dbReference type="PaxDb" id="3708-A0A078G4X3"/>
<evidence type="ECO:0000256" key="3">
    <source>
        <dbReference type="ARBA" id="ARBA00022833"/>
    </source>
</evidence>
<reference evidence="6 7" key="1">
    <citation type="journal article" date="2014" name="Science">
        <title>Plant genetics. Early allopolyploid evolution in the post-Neolithic Brassica napus oilseed genome.</title>
        <authorList>
            <person name="Chalhoub B."/>
            <person name="Denoeud F."/>
            <person name="Liu S."/>
            <person name="Parkin I.A."/>
            <person name="Tang H."/>
            <person name="Wang X."/>
            <person name="Chiquet J."/>
            <person name="Belcram H."/>
            <person name="Tong C."/>
            <person name="Samans B."/>
            <person name="Correa M."/>
            <person name="Da Silva C."/>
            <person name="Just J."/>
            <person name="Falentin C."/>
            <person name="Koh C.S."/>
            <person name="Le Clainche I."/>
            <person name="Bernard M."/>
            <person name="Bento P."/>
            <person name="Noel B."/>
            <person name="Labadie K."/>
            <person name="Alberti A."/>
            <person name="Charles M."/>
            <person name="Arnaud D."/>
            <person name="Guo H."/>
            <person name="Daviaud C."/>
            <person name="Alamery S."/>
            <person name="Jabbari K."/>
            <person name="Zhao M."/>
            <person name="Edger P.P."/>
            <person name="Chelaifa H."/>
            <person name="Tack D."/>
            <person name="Lassalle G."/>
            <person name="Mestiri I."/>
            <person name="Schnel N."/>
            <person name="Le Paslier M.C."/>
            <person name="Fan G."/>
            <person name="Renault V."/>
            <person name="Bayer P.E."/>
            <person name="Golicz A.A."/>
            <person name="Manoli S."/>
            <person name="Lee T.H."/>
            <person name="Thi V.H."/>
            <person name="Chalabi S."/>
            <person name="Hu Q."/>
            <person name="Fan C."/>
            <person name="Tollenaere R."/>
            <person name="Lu Y."/>
            <person name="Battail C."/>
            <person name="Shen J."/>
            <person name="Sidebottom C.H."/>
            <person name="Wang X."/>
            <person name="Canaguier A."/>
            <person name="Chauveau A."/>
            <person name="Berard A."/>
            <person name="Deniot G."/>
            <person name="Guan M."/>
            <person name="Liu Z."/>
            <person name="Sun F."/>
            <person name="Lim Y.P."/>
            <person name="Lyons E."/>
            <person name="Town C.D."/>
            <person name="Bancroft I."/>
            <person name="Wang X."/>
            <person name="Meng J."/>
            <person name="Ma J."/>
            <person name="Pires J.C."/>
            <person name="King G.J."/>
            <person name="Brunel D."/>
            <person name="Delourme R."/>
            <person name="Renard M."/>
            <person name="Aury J.M."/>
            <person name="Adams K.L."/>
            <person name="Batley J."/>
            <person name="Snowdon R.J."/>
            <person name="Tost J."/>
            <person name="Edwards D."/>
            <person name="Zhou Y."/>
            <person name="Hua W."/>
            <person name="Sharpe A.G."/>
            <person name="Paterson A.H."/>
            <person name="Guan C."/>
            <person name="Wincker P."/>
        </authorList>
    </citation>
    <scope>NUCLEOTIDE SEQUENCE [LARGE SCALE GENOMIC DNA]</scope>
    <source>
        <strain evidence="7">cv. Darmor-bzh</strain>
    </source>
</reference>
<dbReference type="SMR" id="A0A078G4X3"/>
<name>A0A078G4X3_BRANA</name>
<evidence type="ECO:0000256" key="4">
    <source>
        <dbReference type="PROSITE-ProRule" id="PRU01343"/>
    </source>
</evidence>
<dbReference type="PROSITE" id="PS51999">
    <property type="entry name" value="ZF_GRF"/>
    <property type="match status" value="1"/>
</dbReference>
<evidence type="ECO:0000256" key="2">
    <source>
        <dbReference type="ARBA" id="ARBA00022771"/>
    </source>
</evidence>
<evidence type="ECO:0000313" key="6">
    <source>
        <dbReference type="EMBL" id="CDY20424.1"/>
    </source>
</evidence>
<feature type="domain" description="GRF-type" evidence="5">
    <location>
        <begin position="19"/>
        <end position="61"/>
    </location>
</feature>
<keyword evidence="3" id="KW-0862">Zinc</keyword>
<accession>A0A078G4X3</accession>
<dbReference type="PANTHER" id="PTHR33248">
    <property type="entry name" value="ZINC ION-BINDING PROTEIN"/>
    <property type="match status" value="1"/>
</dbReference>
<dbReference type="InterPro" id="IPR010666">
    <property type="entry name" value="Znf_GRF"/>
</dbReference>
<dbReference type="AlphaFoldDB" id="A0A078G4X3"/>
<dbReference type="Gramene" id="CDY20424">
    <property type="protein sequence ID" value="CDY20424"/>
    <property type="gene ID" value="GSBRNA2T00012489001"/>
</dbReference>
<sequence length="122" mass="14313">MEVGSGSSRRSQNSGRRLCFCGLPATVAQAWTDKNPGRRFYGCPRYKLGDHCKYFSWYDEEEGTKWQKRALLEAHDEIREKDRVIEQLQKTISPMRSDLANKQKVTEDDENEIVRKFEAFYV</sequence>
<dbReference type="EMBL" id="LK032107">
    <property type="protein sequence ID" value="CDY20424.1"/>
    <property type="molecule type" value="Genomic_DNA"/>
</dbReference>
<evidence type="ECO:0000313" key="7">
    <source>
        <dbReference type="Proteomes" id="UP000028999"/>
    </source>
</evidence>
<proteinExistence type="predicted"/>
<dbReference type="Proteomes" id="UP000028999">
    <property type="component" value="Unassembled WGS sequence"/>
</dbReference>
<keyword evidence="2 4" id="KW-0863">Zinc-finger</keyword>
<evidence type="ECO:0000259" key="5">
    <source>
        <dbReference type="PROSITE" id="PS51999"/>
    </source>
</evidence>
<keyword evidence="7" id="KW-1185">Reference proteome</keyword>
<dbReference type="GO" id="GO:0008270">
    <property type="term" value="F:zinc ion binding"/>
    <property type="evidence" value="ECO:0007669"/>
    <property type="project" value="UniProtKB-KW"/>
</dbReference>
<dbReference type="OMA" id="GRRFCIC"/>
<gene>
    <name evidence="6" type="primary">BnaC02g23920D</name>
    <name evidence="6" type="ORF">GSBRNA2T00012489001</name>
</gene>